<feature type="domain" description="HRDC" evidence="1">
    <location>
        <begin position="214"/>
        <end position="292"/>
    </location>
</feature>
<dbReference type="SMART" id="SM00474">
    <property type="entry name" value="35EXOc"/>
    <property type="match status" value="1"/>
</dbReference>
<dbReference type="GO" id="GO:0006139">
    <property type="term" value="P:nucleobase-containing compound metabolic process"/>
    <property type="evidence" value="ECO:0007669"/>
    <property type="project" value="InterPro"/>
</dbReference>
<dbReference type="PROSITE" id="PS50967">
    <property type="entry name" value="HRDC"/>
    <property type="match status" value="1"/>
</dbReference>
<dbReference type="InterPro" id="IPR012337">
    <property type="entry name" value="RNaseH-like_sf"/>
</dbReference>
<dbReference type="SUPFAM" id="SSF53098">
    <property type="entry name" value="Ribonuclease H-like"/>
    <property type="match status" value="1"/>
</dbReference>
<accession>A0A1H9PAK5</accession>
<dbReference type="PANTHER" id="PTHR47649">
    <property type="entry name" value="RIBONUCLEASE D"/>
    <property type="match status" value="1"/>
</dbReference>
<dbReference type="InterPro" id="IPR041605">
    <property type="entry name" value="Exo_C"/>
</dbReference>
<dbReference type="STRING" id="1121357.SAMN05661109_00269"/>
<dbReference type="SUPFAM" id="SSF47819">
    <property type="entry name" value="HRDC-like"/>
    <property type="match status" value="1"/>
</dbReference>
<dbReference type="AlphaFoldDB" id="A0A1H9PAK5"/>
<dbReference type="Proteomes" id="UP000198929">
    <property type="component" value="Unassembled WGS sequence"/>
</dbReference>
<dbReference type="InterPro" id="IPR044876">
    <property type="entry name" value="HRDC_dom_sf"/>
</dbReference>
<organism evidence="2 3">
    <name type="scientific">Corynebacterium cystitidis DSM 20524</name>
    <dbReference type="NCBI Taxonomy" id="1121357"/>
    <lineage>
        <taxon>Bacteria</taxon>
        <taxon>Bacillati</taxon>
        <taxon>Actinomycetota</taxon>
        <taxon>Actinomycetes</taxon>
        <taxon>Mycobacteriales</taxon>
        <taxon>Corynebacteriaceae</taxon>
        <taxon>Corynebacterium</taxon>
    </lineage>
</organism>
<dbReference type="Gene3D" id="1.10.150.80">
    <property type="entry name" value="HRDC domain"/>
    <property type="match status" value="2"/>
</dbReference>
<dbReference type="RefSeq" id="WP_092255061.1">
    <property type="nucleotide sequence ID" value="NZ_CP047199.1"/>
</dbReference>
<proteinExistence type="predicted"/>
<name>A0A1H9PAK5_9CORY</name>
<dbReference type="EMBL" id="FOGQ01000001">
    <property type="protein sequence ID" value="SER45177.1"/>
    <property type="molecule type" value="Genomic_DNA"/>
</dbReference>
<dbReference type="GO" id="GO:0000166">
    <property type="term" value="F:nucleotide binding"/>
    <property type="evidence" value="ECO:0007669"/>
    <property type="project" value="InterPro"/>
</dbReference>
<sequence length="390" mass="43299">MAAQYELVDTAEGFSRAASVLARGRGPFAIDTERASSFRYDDRAFLVQIYRRDAGTFLFAPEGLRDEFSAAVGPVVTGQSWILHAASEDLPSLGWLKLLPGELFDTELAGRLAGFSKPNLAAMVQEFCGVELAKGHGREDWSRTPLPEDWLEYAALDVAYLNLLAEAQAELLDAQGKLEWLEAECEHLVSTHADDSIPTPRSWRDTKGIGKLRTARSLHIARTIWEHRERQARETDTAPGALLPNRALVELAQTVPSTRRDAVRTRGVRRVFDPWPALVDAYHASPASYPDPRCYTGETPGKTLWQREAPTSYAHLQAIRQNIAERADEITIHASDMLAPALLRTVVWEATTESGVWSTHRIAVALQRRGARMWQIALTAPLIAAQLNSD</sequence>
<dbReference type="PANTHER" id="PTHR47649:SF1">
    <property type="entry name" value="RIBONUCLEASE D"/>
    <property type="match status" value="1"/>
</dbReference>
<reference evidence="3" key="1">
    <citation type="submission" date="2016-10" db="EMBL/GenBank/DDBJ databases">
        <authorList>
            <person name="Varghese N."/>
            <person name="Submissions S."/>
        </authorList>
    </citation>
    <scope>NUCLEOTIDE SEQUENCE [LARGE SCALE GENOMIC DNA]</scope>
    <source>
        <strain evidence="3">DSM 20524</strain>
    </source>
</reference>
<dbReference type="CDD" id="cd06142">
    <property type="entry name" value="RNaseD_exo"/>
    <property type="match status" value="1"/>
</dbReference>
<evidence type="ECO:0000313" key="3">
    <source>
        <dbReference type="Proteomes" id="UP000198929"/>
    </source>
</evidence>
<evidence type="ECO:0000313" key="2">
    <source>
        <dbReference type="EMBL" id="SER45177.1"/>
    </source>
</evidence>
<dbReference type="Pfam" id="PF00570">
    <property type="entry name" value="HRDC"/>
    <property type="match status" value="1"/>
</dbReference>
<dbReference type="InterPro" id="IPR010997">
    <property type="entry name" value="HRDC-like_sf"/>
</dbReference>
<dbReference type="InterPro" id="IPR051086">
    <property type="entry name" value="RNase_D-like"/>
</dbReference>
<dbReference type="GO" id="GO:0003676">
    <property type="term" value="F:nucleic acid binding"/>
    <property type="evidence" value="ECO:0007669"/>
    <property type="project" value="InterPro"/>
</dbReference>
<dbReference type="Pfam" id="PF01612">
    <property type="entry name" value="DNA_pol_A_exo1"/>
    <property type="match status" value="1"/>
</dbReference>
<dbReference type="InterPro" id="IPR002121">
    <property type="entry name" value="HRDC_dom"/>
</dbReference>
<dbReference type="Gene3D" id="3.30.420.10">
    <property type="entry name" value="Ribonuclease H-like superfamily/Ribonuclease H"/>
    <property type="match status" value="1"/>
</dbReference>
<protein>
    <submittedName>
        <fullName evidence="2">Ribonuclease D</fullName>
    </submittedName>
</protein>
<keyword evidence="3" id="KW-1185">Reference proteome</keyword>
<dbReference type="GO" id="GO:0008408">
    <property type="term" value="F:3'-5' exonuclease activity"/>
    <property type="evidence" value="ECO:0007669"/>
    <property type="project" value="InterPro"/>
</dbReference>
<dbReference type="InterPro" id="IPR002562">
    <property type="entry name" value="3'-5'_exonuclease_dom"/>
</dbReference>
<dbReference type="Pfam" id="PF18305">
    <property type="entry name" value="DNA_pol_A_exoN"/>
    <property type="match status" value="1"/>
</dbReference>
<evidence type="ECO:0000259" key="1">
    <source>
        <dbReference type="PROSITE" id="PS50967"/>
    </source>
</evidence>
<gene>
    <name evidence="2" type="ORF">SAMN05661109_00269</name>
</gene>
<dbReference type="InterPro" id="IPR036397">
    <property type="entry name" value="RNaseH_sf"/>
</dbReference>